<dbReference type="Proteomes" id="UP000814033">
    <property type="component" value="Unassembled WGS sequence"/>
</dbReference>
<name>A0ACB8S0Y4_9AGAM</name>
<evidence type="ECO:0000313" key="2">
    <source>
        <dbReference type="Proteomes" id="UP000814033"/>
    </source>
</evidence>
<evidence type="ECO:0000313" key="1">
    <source>
        <dbReference type="EMBL" id="KAI0049788.1"/>
    </source>
</evidence>
<comment type="caution">
    <text evidence="1">The sequence shown here is derived from an EMBL/GenBank/DDBJ whole genome shotgun (WGS) entry which is preliminary data.</text>
</comment>
<reference evidence="1" key="1">
    <citation type="submission" date="2021-02" db="EMBL/GenBank/DDBJ databases">
        <authorList>
            <consortium name="DOE Joint Genome Institute"/>
            <person name="Ahrendt S."/>
            <person name="Looney B.P."/>
            <person name="Miyauchi S."/>
            <person name="Morin E."/>
            <person name="Drula E."/>
            <person name="Courty P.E."/>
            <person name="Chicoki N."/>
            <person name="Fauchery L."/>
            <person name="Kohler A."/>
            <person name="Kuo A."/>
            <person name="Labutti K."/>
            <person name="Pangilinan J."/>
            <person name="Lipzen A."/>
            <person name="Riley R."/>
            <person name="Andreopoulos W."/>
            <person name="He G."/>
            <person name="Johnson J."/>
            <person name="Barry K.W."/>
            <person name="Grigoriev I.V."/>
            <person name="Nagy L."/>
            <person name="Hibbett D."/>
            <person name="Henrissat B."/>
            <person name="Matheny P.B."/>
            <person name="Labbe J."/>
            <person name="Martin F."/>
        </authorList>
    </citation>
    <scope>NUCLEOTIDE SEQUENCE</scope>
    <source>
        <strain evidence="1">FP105234-sp</strain>
    </source>
</reference>
<accession>A0ACB8S0Y4</accession>
<reference evidence="1" key="2">
    <citation type="journal article" date="2022" name="New Phytol.">
        <title>Evolutionary transition to the ectomycorrhizal habit in the genomes of a hyperdiverse lineage of mushroom-forming fungi.</title>
        <authorList>
            <person name="Looney B."/>
            <person name="Miyauchi S."/>
            <person name="Morin E."/>
            <person name="Drula E."/>
            <person name="Courty P.E."/>
            <person name="Kohler A."/>
            <person name="Kuo A."/>
            <person name="LaButti K."/>
            <person name="Pangilinan J."/>
            <person name="Lipzen A."/>
            <person name="Riley R."/>
            <person name="Andreopoulos W."/>
            <person name="He G."/>
            <person name="Johnson J."/>
            <person name="Nolan M."/>
            <person name="Tritt A."/>
            <person name="Barry K.W."/>
            <person name="Grigoriev I.V."/>
            <person name="Nagy L.G."/>
            <person name="Hibbett D."/>
            <person name="Henrissat B."/>
            <person name="Matheny P.B."/>
            <person name="Labbe J."/>
            <person name="Martin F.M."/>
        </authorList>
    </citation>
    <scope>NUCLEOTIDE SEQUENCE</scope>
    <source>
        <strain evidence="1">FP105234-sp</strain>
    </source>
</reference>
<keyword evidence="2" id="KW-1185">Reference proteome</keyword>
<gene>
    <name evidence="1" type="ORF">FA95DRAFT_801925</name>
</gene>
<dbReference type="EMBL" id="MU275869">
    <property type="protein sequence ID" value="KAI0049788.1"/>
    <property type="molecule type" value="Genomic_DNA"/>
</dbReference>
<sequence>MSMEEGEISDGAPSSHSILHEPSYDPSYEWPGSGTPDDPHITPAPQPSTSATAPPTCRLLLAQSTILPAHQRLAILEAYPDGVQLGRDLPADTSTPRVRLKEMAVSKLHATVFWDAERATWAVVDMGSMHGTFVRSDSESGGAGLRRGGKGNAADAADSVGVRLSAPRVASVPRALRHMDCLMLGGTAFVVHIHESRLPCVECSASAGAAGDEIPLFAQRKRKREVDAEPAGYVAPAEKNAKKALTSLKHEMLRRDGYSESVRSSSLPRGQGYVDRSARRRALHPSSAPDTPGIATPPAFPPAAASARTTALPYPIPASALAHPEPVRSAPPAPLEASNIGHRLLRMQGWEPGSALGLPDDDGEEGIVGYKRLVEPLEVNASVGRAGLGMPVRSPDAPRPVVNDWTRRRWEDIRRAS</sequence>
<organism evidence="1 2">
    <name type="scientific">Auriscalpium vulgare</name>
    <dbReference type="NCBI Taxonomy" id="40419"/>
    <lineage>
        <taxon>Eukaryota</taxon>
        <taxon>Fungi</taxon>
        <taxon>Dikarya</taxon>
        <taxon>Basidiomycota</taxon>
        <taxon>Agaricomycotina</taxon>
        <taxon>Agaricomycetes</taxon>
        <taxon>Russulales</taxon>
        <taxon>Auriscalpiaceae</taxon>
        <taxon>Auriscalpium</taxon>
    </lineage>
</organism>
<proteinExistence type="predicted"/>
<protein>
    <submittedName>
        <fullName evidence="1">Uncharacterized protein</fullName>
    </submittedName>
</protein>